<comment type="caution">
    <text evidence="17">The sequence shown here is derived from an EMBL/GenBank/DDBJ whole genome shotgun (WGS) entry which is preliminary data.</text>
</comment>
<protein>
    <recommendedName>
        <fullName evidence="5">long-chain-alcohol oxidase</fullName>
        <ecNumber evidence="5">1.1.3.20</ecNumber>
    </recommendedName>
</protein>
<dbReference type="AlphaFoldDB" id="A0A4D9CYM9"/>
<dbReference type="InterPro" id="IPR007867">
    <property type="entry name" value="GMC_OxRtase_C"/>
</dbReference>
<organism evidence="17 18">
    <name type="scientific">Nannochloropsis salina CCMP1776</name>
    <dbReference type="NCBI Taxonomy" id="1027361"/>
    <lineage>
        <taxon>Eukaryota</taxon>
        <taxon>Sar</taxon>
        <taxon>Stramenopiles</taxon>
        <taxon>Ochrophyta</taxon>
        <taxon>Eustigmatophyceae</taxon>
        <taxon>Eustigmatales</taxon>
        <taxon>Monodopsidaceae</taxon>
        <taxon>Microchloropsis</taxon>
        <taxon>Microchloropsis salina</taxon>
    </lineage>
</organism>
<feature type="compositionally biased region" description="Basic and acidic residues" evidence="14">
    <location>
        <begin position="509"/>
        <end position="521"/>
    </location>
</feature>
<evidence type="ECO:0000256" key="5">
    <source>
        <dbReference type="ARBA" id="ARBA00013125"/>
    </source>
</evidence>
<dbReference type="InterPro" id="IPR036188">
    <property type="entry name" value="FAD/NAD-bd_sf"/>
</dbReference>
<feature type="compositionally biased region" description="Low complexity" evidence="14">
    <location>
        <begin position="522"/>
        <end position="533"/>
    </location>
</feature>
<feature type="domain" description="Glucose-methanol-choline oxidoreductase N-terminal" evidence="15">
    <location>
        <begin position="328"/>
        <end position="509"/>
    </location>
</feature>
<dbReference type="EMBL" id="SDOX01000020">
    <property type="protein sequence ID" value="TFJ84126.1"/>
    <property type="molecule type" value="Genomic_DNA"/>
</dbReference>
<dbReference type="GO" id="GO:0046577">
    <property type="term" value="F:long-chain-alcohol oxidase activity"/>
    <property type="evidence" value="ECO:0007669"/>
    <property type="project" value="UniProtKB-EC"/>
</dbReference>
<proteinExistence type="inferred from homology"/>
<comment type="subcellular location">
    <subcellularLocation>
        <location evidence="3">Membrane</location>
    </subcellularLocation>
</comment>
<evidence type="ECO:0000256" key="1">
    <source>
        <dbReference type="ARBA" id="ARBA00000920"/>
    </source>
</evidence>
<keyword evidence="11" id="KW-0472">Membrane</keyword>
<evidence type="ECO:0000256" key="13">
    <source>
        <dbReference type="PIRSR" id="PIRSR028937-2"/>
    </source>
</evidence>
<keyword evidence="9" id="KW-1133">Transmembrane helix</keyword>
<keyword evidence="8 13" id="KW-0274">FAD</keyword>
<feature type="domain" description="Glucose-methanol-choline oxidoreductase N-terminal" evidence="15">
    <location>
        <begin position="540"/>
        <end position="579"/>
    </location>
</feature>
<keyword evidence="18" id="KW-1185">Reference proteome</keyword>
<dbReference type="InterPro" id="IPR012400">
    <property type="entry name" value="Long_Oxdase"/>
</dbReference>
<feature type="domain" description="Glucose-methanol-choline oxidoreductase C-terminal" evidence="16">
    <location>
        <begin position="671"/>
        <end position="807"/>
    </location>
</feature>
<evidence type="ECO:0000256" key="3">
    <source>
        <dbReference type="ARBA" id="ARBA00004370"/>
    </source>
</evidence>
<dbReference type="PANTHER" id="PTHR46056">
    <property type="entry name" value="LONG-CHAIN-ALCOHOL OXIDASE"/>
    <property type="match status" value="1"/>
</dbReference>
<feature type="active site" description="Proton acceptor" evidence="12">
    <location>
        <position position="759"/>
    </location>
</feature>
<dbReference type="Proteomes" id="UP000355283">
    <property type="component" value="Unassembled WGS sequence"/>
</dbReference>
<dbReference type="InterPro" id="IPR000172">
    <property type="entry name" value="GMC_OxRdtase_N"/>
</dbReference>
<dbReference type="Pfam" id="PF00732">
    <property type="entry name" value="GMC_oxred_N"/>
    <property type="match status" value="2"/>
</dbReference>
<dbReference type="Pfam" id="PF05199">
    <property type="entry name" value="GMC_oxred_C"/>
    <property type="match status" value="1"/>
</dbReference>
<dbReference type="PIRSF" id="PIRSF028937">
    <property type="entry name" value="Lg_Ch_AO"/>
    <property type="match status" value="1"/>
</dbReference>
<keyword evidence="7" id="KW-0812">Transmembrane</keyword>
<dbReference type="PANTHER" id="PTHR46056:SF12">
    <property type="entry name" value="LONG-CHAIN-ALCOHOL OXIDASE"/>
    <property type="match status" value="1"/>
</dbReference>
<feature type="region of interest" description="Disordered" evidence="14">
    <location>
        <begin position="509"/>
        <end position="533"/>
    </location>
</feature>
<evidence type="ECO:0000259" key="16">
    <source>
        <dbReference type="Pfam" id="PF05199"/>
    </source>
</evidence>
<dbReference type="GO" id="GO:0016020">
    <property type="term" value="C:membrane"/>
    <property type="evidence" value="ECO:0007669"/>
    <property type="project" value="UniProtKB-SubCell"/>
</dbReference>
<evidence type="ECO:0000313" key="18">
    <source>
        <dbReference type="Proteomes" id="UP000355283"/>
    </source>
</evidence>
<evidence type="ECO:0000256" key="9">
    <source>
        <dbReference type="ARBA" id="ARBA00022989"/>
    </source>
</evidence>
<name>A0A4D9CYM9_9STRA</name>
<evidence type="ECO:0000256" key="8">
    <source>
        <dbReference type="ARBA" id="ARBA00022827"/>
    </source>
</evidence>
<comment type="function">
    <text evidence="2">Long-chain fatty alcohol oxidase involved in the omega-oxidation pathway of lipid degradation.</text>
</comment>
<evidence type="ECO:0000256" key="4">
    <source>
        <dbReference type="ARBA" id="ARBA00010790"/>
    </source>
</evidence>
<evidence type="ECO:0000313" key="17">
    <source>
        <dbReference type="EMBL" id="TFJ84126.1"/>
    </source>
</evidence>
<keyword evidence="6" id="KW-0285">Flavoprotein</keyword>
<evidence type="ECO:0000256" key="12">
    <source>
        <dbReference type="PIRSR" id="PIRSR028937-1"/>
    </source>
</evidence>
<sequence length="862" mass="93829">MAFFVIIVAIALLVLLSRVVYHFLCRWPSLKDDWPCVPDCRVQERVGKWPTLPRGRLKYITATEFQTLCALCDTVLPAFEAEDVPKAIRAYLMELVGSDDLFERLSTDMSYYTRGALDADVPARVGDIVEEHLRPDARKIVRMVLYALEMPLGLSFLTGGTWYGWGTGFSSMPFRQREAVFGRLLTSIIEPIRGLAILIKAMAGRIYFAARDTPSSTPGGTPTNPSWTALGYQDRTRDRVRSVMGEKPLRKPQLHPLRRDSIPPSCVGGGTDVRELSCDVVIVGSGAGGGTAAGVLTAAGLKVVVLEKGGYYTEEDFAGFGELDSERALCERSGWMGAQELSVSILAGSCVGGGTTLNWCASFRTPEHVRREWVDKHGLTCFGGAEYDQALDAVARRLNLNTRHSHRNPEVASVPSLVVNQNNERLWQGAKAVGARCLPVPRNVRGCQDCSGCERGCPYGAKQSTLRTFLEDAEKTGNFKLVAHAHVDKVLRNDDNDAVGVIATVHEERRLAEGRKSDGEGRPPSGHRPGPSTSSRYQLIVWAHHAVILSAGSLHSPAVLLRSGLKHHKIGRHLALHPVSGVAGLFPTETSDTHLGVGMGTYVSDFMGGEMKDGWGGAIETPPSHAGLAGVIAPYGTAFNYRMWVALKGHYAVSIVISRDESCAANRVVIDNDGEPQVHYLLTKKDQANLQYSVGVMLKMMIAQGAALALPVNESMRTYRPHRDEASGSTRGGKGMSEYLKYVRKMGTPVGNTALFSAHQMCSCRMGSTEEAGPVQVTGETWEVEKLYVMDASVFPTSLGINPMVTIESISFMLSKKLAVKIKGPDADKAISVKYCVPSTEEAIGNVSYPEGPTLKGKYWAW</sequence>
<dbReference type="SUPFAM" id="SSF51905">
    <property type="entry name" value="FAD/NAD(P)-binding domain"/>
    <property type="match status" value="1"/>
</dbReference>
<evidence type="ECO:0000256" key="2">
    <source>
        <dbReference type="ARBA" id="ARBA00003842"/>
    </source>
</evidence>
<evidence type="ECO:0000256" key="6">
    <source>
        <dbReference type="ARBA" id="ARBA00022630"/>
    </source>
</evidence>
<evidence type="ECO:0000256" key="7">
    <source>
        <dbReference type="ARBA" id="ARBA00022692"/>
    </source>
</evidence>
<keyword evidence="10" id="KW-0560">Oxidoreductase</keyword>
<gene>
    <name evidence="17" type="ORF">NSK_004599</name>
</gene>
<comment type="similarity">
    <text evidence="4">Belongs to the GMC oxidoreductase family.</text>
</comment>
<accession>A0A4D9CYM9</accession>
<dbReference type="Gene3D" id="3.50.50.60">
    <property type="entry name" value="FAD/NAD(P)-binding domain"/>
    <property type="match status" value="2"/>
</dbReference>
<evidence type="ECO:0000259" key="15">
    <source>
        <dbReference type="Pfam" id="PF00732"/>
    </source>
</evidence>
<dbReference type="GO" id="GO:0050660">
    <property type="term" value="F:flavin adenine dinucleotide binding"/>
    <property type="evidence" value="ECO:0007669"/>
    <property type="project" value="InterPro"/>
</dbReference>
<dbReference type="EC" id="1.1.3.20" evidence="5"/>
<dbReference type="OrthoDB" id="186857at2759"/>
<evidence type="ECO:0000256" key="11">
    <source>
        <dbReference type="ARBA" id="ARBA00023136"/>
    </source>
</evidence>
<feature type="binding site" evidence="13">
    <location>
        <begin position="278"/>
        <end position="293"/>
    </location>
    <ligand>
        <name>FAD</name>
        <dbReference type="ChEBI" id="CHEBI:57692"/>
    </ligand>
</feature>
<evidence type="ECO:0000256" key="14">
    <source>
        <dbReference type="SAM" id="MobiDB-lite"/>
    </source>
</evidence>
<reference evidence="17 18" key="1">
    <citation type="submission" date="2019-01" db="EMBL/GenBank/DDBJ databases">
        <title>Nuclear Genome Assembly of the Microalgal Biofuel strain Nannochloropsis salina CCMP1776.</title>
        <authorList>
            <person name="Hovde B."/>
        </authorList>
    </citation>
    <scope>NUCLEOTIDE SEQUENCE [LARGE SCALE GENOMIC DNA]</scope>
    <source>
        <strain evidence="17 18">CCMP1776</strain>
    </source>
</reference>
<comment type="catalytic activity">
    <reaction evidence="1">
        <text>a long-chain primary fatty alcohol + O2 = a long-chain fatty aldehyde + H2O2</text>
        <dbReference type="Rhea" id="RHEA:22756"/>
        <dbReference type="ChEBI" id="CHEBI:15379"/>
        <dbReference type="ChEBI" id="CHEBI:16240"/>
        <dbReference type="ChEBI" id="CHEBI:17176"/>
        <dbReference type="ChEBI" id="CHEBI:77396"/>
        <dbReference type="EC" id="1.1.3.20"/>
    </reaction>
</comment>
<evidence type="ECO:0000256" key="10">
    <source>
        <dbReference type="ARBA" id="ARBA00023002"/>
    </source>
</evidence>